<dbReference type="PANTHER" id="PTHR34512">
    <property type="entry name" value="CELL SURFACE PROTEIN"/>
    <property type="match status" value="1"/>
</dbReference>
<dbReference type="KEGG" id="ahel:Q31a_32860"/>
<dbReference type="SUPFAM" id="SSF50998">
    <property type="entry name" value="Quinoprotein alcohol dehydrogenase-like"/>
    <property type="match status" value="2"/>
</dbReference>
<evidence type="ECO:0000313" key="3">
    <source>
        <dbReference type="Proteomes" id="UP000318017"/>
    </source>
</evidence>
<accession>A0A518G8P9</accession>
<dbReference type="InterPro" id="IPR015943">
    <property type="entry name" value="WD40/YVTN_repeat-like_dom_sf"/>
</dbReference>
<feature type="domain" description="Pyrrolo-quinoline quinone repeat" evidence="1">
    <location>
        <begin position="323"/>
        <end position="369"/>
    </location>
</feature>
<dbReference type="PANTHER" id="PTHR34512:SF30">
    <property type="entry name" value="OUTER MEMBRANE PROTEIN ASSEMBLY FACTOR BAMB"/>
    <property type="match status" value="1"/>
</dbReference>
<proteinExistence type="predicted"/>
<dbReference type="InterPro" id="IPR018391">
    <property type="entry name" value="PQQ_b-propeller_rpt"/>
</dbReference>
<dbReference type="SMART" id="SM00564">
    <property type="entry name" value="PQQ"/>
    <property type="match status" value="5"/>
</dbReference>
<reference evidence="2 3" key="1">
    <citation type="submission" date="2019-02" db="EMBL/GenBank/DDBJ databases">
        <title>Deep-cultivation of Planctomycetes and their phenomic and genomic characterization uncovers novel biology.</title>
        <authorList>
            <person name="Wiegand S."/>
            <person name="Jogler M."/>
            <person name="Boedeker C."/>
            <person name="Pinto D."/>
            <person name="Vollmers J."/>
            <person name="Rivas-Marin E."/>
            <person name="Kohn T."/>
            <person name="Peeters S.H."/>
            <person name="Heuer A."/>
            <person name="Rast P."/>
            <person name="Oberbeckmann S."/>
            <person name="Bunk B."/>
            <person name="Jeske O."/>
            <person name="Meyerdierks A."/>
            <person name="Storesund J.E."/>
            <person name="Kallscheuer N."/>
            <person name="Luecker S."/>
            <person name="Lage O.M."/>
            <person name="Pohl T."/>
            <person name="Merkel B.J."/>
            <person name="Hornburger P."/>
            <person name="Mueller R.-W."/>
            <person name="Bruemmer F."/>
            <person name="Labrenz M."/>
            <person name="Spormann A.M."/>
            <person name="Op den Camp H."/>
            <person name="Overmann J."/>
            <person name="Amann R."/>
            <person name="Jetten M.S.M."/>
            <person name="Mascher T."/>
            <person name="Medema M.H."/>
            <person name="Devos D.P."/>
            <person name="Kaster A.-K."/>
            <person name="Ovreas L."/>
            <person name="Rohde M."/>
            <person name="Galperin M.Y."/>
            <person name="Jogler C."/>
        </authorList>
    </citation>
    <scope>NUCLEOTIDE SEQUENCE [LARGE SCALE GENOMIC DNA]</scope>
    <source>
        <strain evidence="2 3">Q31a</strain>
    </source>
</reference>
<gene>
    <name evidence="2" type="primary">bamB_3</name>
    <name evidence="2" type="ORF">Q31a_32860</name>
</gene>
<keyword evidence="3" id="KW-1185">Reference proteome</keyword>
<dbReference type="Pfam" id="PF13360">
    <property type="entry name" value="PQQ_2"/>
    <property type="match status" value="2"/>
</dbReference>
<feature type="domain" description="Pyrrolo-quinoline quinone repeat" evidence="1">
    <location>
        <begin position="68"/>
        <end position="256"/>
    </location>
</feature>
<dbReference type="InterPro" id="IPR011047">
    <property type="entry name" value="Quinoprotein_ADH-like_sf"/>
</dbReference>
<dbReference type="Gene3D" id="2.40.128.630">
    <property type="match status" value="1"/>
</dbReference>
<protein>
    <submittedName>
        <fullName evidence="2">Outer membrane protein assembly factor BamB</fullName>
    </submittedName>
</protein>
<dbReference type="AlphaFoldDB" id="A0A518G8P9"/>
<sequence>MACLSLMCIVSARAADWPMGRGNVAGTGATDEPLPDSLELLWEVELKGLGFDAGPIIAGGVVYAADHDGRIFALQLATGKELWRRELETGFVASPAIDGDTLYVGDYEGNLHALDAQTGKEKWVFTAGLEIDASPNFYGDLVLLTSQDGILYGLSKANGQLKWKYETGDQLQCGPTLAGKQTFLGGCDANLHVIDVETGQVTGEPIPIDAPTGSTPSVLDLDSRDAAGNPQQLVLVPTYAGEIFAFPAGQRTPRWRFKDEKLADEFKNSVAVAEGLIVATSRNKRVFALSADSGKVKWTAVLRKRSDASPVIAGQSVVVAAADGRILRYDLRTGKELWMFEVKGSFIGSPAVADGRLVVANDRGTLFCFGEKKK</sequence>
<organism evidence="2 3">
    <name type="scientific">Aureliella helgolandensis</name>
    <dbReference type="NCBI Taxonomy" id="2527968"/>
    <lineage>
        <taxon>Bacteria</taxon>
        <taxon>Pseudomonadati</taxon>
        <taxon>Planctomycetota</taxon>
        <taxon>Planctomycetia</taxon>
        <taxon>Pirellulales</taxon>
        <taxon>Pirellulaceae</taxon>
        <taxon>Aureliella</taxon>
    </lineage>
</organism>
<dbReference type="Proteomes" id="UP000318017">
    <property type="component" value="Chromosome"/>
</dbReference>
<evidence type="ECO:0000259" key="1">
    <source>
        <dbReference type="Pfam" id="PF13360"/>
    </source>
</evidence>
<evidence type="ECO:0000313" key="2">
    <source>
        <dbReference type="EMBL" id="QDV24964.1"/>
    </source>
</evidence>
<dbReference type="EMBL" id="CP036298">
    <property type="protein sequence ID" value="QDV24964.1"/>
    <property type="molecule type" value="Genomic_DNA"/>
</dbReference>
<name>A0A518G8P9_9BACT</name>
<dbReference type="InterPro" id="IPR002372">
    <property type="entry name" value="PQQ_rpt_dom"/>
</dbReference>
<dbReference type="Gene3D" id="2.130.10.10">
    <property type="entry name" value="YVTN repeat-like/Quinoprotein amine dehydrogenase"/>
    <property type="match status" value="1"/>
</dbReference>